<comment type="similarity">
    <text evidence="1 4">Belongs to the metallothionein superfamily. Type 15 family.</text>
</comment>
<reference evidence="6" key="1">
    <citation type="submission" date="2011-07" db="EMBL/GenBank/DDBJ databases">
        <authorList>
            <person name="Senthilkumar P."/>
            <person name="Arvinth S."/>
            <person name="Mandal A."/>
        </authorList>
    </citation>
    <scope>NUCLEOTIDE SEQUENCE</scope>
    <source>
        <tissue evidence="6">Leaf</tissue>
    </source>
</reference>
<organism evidence="5">
    <name type="scientific">Camellia sinensis</name>
    <name type="common">Tea plant</name>
    <name type="synonym">Thea sinensis</name>
    <dbReference type="NCBI Taxonomy" id="4442"/>
    <lineage>
        <taxon>Eukaryota</taxon>
        <taxon>Viridiplantae</taxon>
        <taxon>Streptophyta</taxon>
        <taxon>Embryophyta</taxon>
        <taxon>Tracheophyta</taxon>
        <taxon>Spermatophyta</taxon>
        <taxon>Magnoliopsida</taxon>
        <taxon>eudicotyledons</taxon>
        <taxon>Gunneridae</taxon>
        <taxon>Pentapetalae</taxon>
        <taxon>asterids</taxon>
        <taxon>Ericales</taxon>
        <taxon>Theaceae</taxon>
        <taxon>Camellia</taxon>
    </lineage>
</organism>
<keyword evidence="3 4" id="KW-0480">Metal-thiolate cluster</keyword>
<evidence type="ECO:0000313" key="5">
    <source>
        <dbReference type="EMBL" id="AEC11006.1"/>
    </source>
</evidence>
<dbReference type="InterPro" id="IPR000347">
    <property type="entry name" value="Metalthion_15p"/>
</dbReference>
<protein>
    <recommendedName>
        <fullName evidence="4">Metallothionein-like protein</fullName>
    </recommendedName>
</protein>
<name>F4YFE5_CAMSI</name>
<dbReference type="EMBL" id="HM003300">
    <property type="protein sequence ID" value="AEC11006.1"/>
    <property type="molecule type" value="mRNA"/>
</dbReference>
<dbReference type="Pfam" id="PF01439">
    <property type="entry name" value="Metallothio_2"/>
    <property type="match status" value="1"/>
</dbReference>
<evidence type="ECO:0000313" key="6">
    <source>
        <dbReference type="EMBL" id="AEM36338.1"/>
    </source>
</evidence>
<keyword evidence="2 4" id="KW-0479">Metal-binding</keyword>
<evidence type="ECO:0000256" key="1">
    <source>
        <dbReference type="ARBA" id="ARBA00005802"/>
    </source>
</evidence>
<dbReference type="AlphaFoldDB" id="F4YFE5"/>
<evidence type="ECO:0000256" key="2">
    <source>
        <dbReference type="ARBA" id="ARBA00022723"/>
    </source>
</evidence>
<evidence type="ECO:0000256" key="3">
    <source>
        <dbReference type="ARBA" id="ARBA00022851"/>
    </source>
</evidence>
<proteinExistence type="evidence at transcript level"/>
<sequence>MSCCGGNCGPALAPSAPTAFEDATFTAHELSETTTTGAFIVCDAPQNTHLKGSWMGAGPENGCKCGANHRCDPCSCKKTNDNFLTIPSLLQS</sequence>
<dbReference type="GO" id="GO:0046872">
    <property type="term" value="F:metal ion binding"/>
    <property type="evidence" value="ECO:0007669"/>
    <property type="project" value="UniProtKB-UniRule"/>
</dbReference>
<evidence type="ECO:0000256" key="4">
    <source>
        <dbReference type="RuleBase" id="RU369052"/>
    </source>
</evidence>
<dbReference type="EMBL" id="JN315623">
    <property type="protein sequence ID" value="AEM36338.1"/>
    <property type="molecule type" value="mRNA"/>
</dbReference>
<accession>F4YFE5</accession>
<reference evidence="5" key="2">
    <citation type="journal article" date="2013" name="Appl. Biochem. Biotechnol.">
        <title>Analysis of dormant bud (Banjhi) specific transcriptome of tea (Camellia sinensis (L.) O. Kuntze) from cDNA library revealed dormancy-related genes.</title>
        <authorList>
            <person name="Thirugnanasambantham K."/>
            <person name="Prabu G."/>
            <person name="Palanisamy S."/>
            <person name="Chandrabose S.R."/>
            <person name="Mandal A.K."/>
        </authorList>
    </citation>
    <scope>NUCLEOTIDE SEQUENCE</scope>
</reference>
<comment type="function">
    <text evidence="4">Metallothioneins have a high content of cysteine residues that bind various heavy metals.</text>
</comment>